<gene>
    <name evidence="5" type="ORF">WN944_017432</name>
</gene>
<dbReference type="InterPro" id="IPR007125">
    <property type="entry name" value="H2A/H2B/H3"/>
</dbReference>
<comment type="caution">
    <text evidence="5">The sequence shown here is derived from an EMBL/GenBank/DDBJ whole genome shotgun (WGS) entry which is preliminary data.</text>
</comment>
<dbReference type="GO" id="GO:0046982">
    <property type="term" value="F:protein heterodimerization activity"/>
    <property type="evidence" value="ECO:0007669"/>
    <property type="project" value="InterPro"/>
</dbReference>
<dbReference type="Gene3D" id="1.10.20.10">
    <property type="entry name" value="Histone, subunit A"/>
    <property type="match status" value="1"/>
</dbReference>
<evidence type="ECO:0000259" key="4">
    <source>
        <dbReference type="Pfam" id="PF00125"/>
    </source>
</evidence>
<dbReference type="GO" id="GO:0030527">
    <property type="term" value="F:structural constituent of chromatin"/>
    <property type="evidence" value="ECO:0007669"/>
    <property type="project" value="InterPro"/>
</dbReference>
<protein>
    <recommendedName>
        <fullName evidence="4">Core Histone H2A/H2B/H3 domain-containing protein</fullName>
    </recommendedName>
</protein>
<dbReference type="GO" id="GO:0003677">
    <property type="term" value="F:DNA binding"/>
    <property type="evidence" value="ECO:0007669"/>
    <property type="project" value="InterPro"/>
</dbReference>
<dbReference type="SMART" id="SM00428">
    <property type="entry name" value="H3"/>
    <property type="match status" value="1"/>
</dbReference>
<dbReference type="InterPro" id="IPR009072">
    <property type="entry name" value="Histone-fold"/>
</dbReference>
<comment type="similarity">
    <text evidence="1">Belongs to the histone H3 family.</text>
</comment>
<dbReference type="CDD" id="cd22911">
    <property type="entry name" value="HFD_H3"/>
    <property type="match status" value="1"/>
</dbReference>
<dbReference type="Pfam" id="PF00125">
    <property type="entry name" value="Histone"/>
    <property type="match status" value="1"/>
</dbReference>
<dbReference type="EMBL" id="JBCGBO010000005">
    <property type="protein sequence ID" value="KAK9202222.1"/>
    <property type="molecule type" value="Genomic_DNA"/>
</dbReference>
<dbReference type="GO" id="GO:0000786">
    <property type="term" value="C:nucleosome"/>
    <property type="evidence" value="ECO:0007669"/>
    <property type="project" value="InterPro"/>
</dbReference>
<evidence type="ECO:0000313" key="5">
    <source>
        <dbReference type="EMBL" id="KAK9202222.1"/>
    </source>
</evidence>
<keyword evidence="2" id="KW-0007">Acetylation</keyword>
<dbReference type="InterPro" id="IPR000164">
    <property type="entry name" value="Histone_H3/CENP-A"/>
</dbReference>
<dbReference type="AlphaFoldDB" id="A0AAP0QSZ5"/>
<organism evidence="5 6">
    <name type="scientific">Citrus x changshan-huyou</name>
    <dbReference type="NCBI Taxonomy" id="2935761"/>
    <lineage>
        <taxon>Eukaryota</taxon>
        <taxon>Viridiplantae</taxon>
        <taxon>Streptophyta</taxon>
        <taxon>Embryophyta</taxon>
        <taxon>Tracheophyta</taxon>
        <taxon>Spermatophyta</taxon>
        <taxon>Magnoliopsida</taxon>
        <taxon>eudicotyledons</taxon>
        <taxon>Gunneridae</taxon>
        <taxon>Pentapetalae</taxon>
        <taxon>rosids</taxon>
        <taxon>malvids</taxon>
        <taxon>Sapindales</taxon>
        <taxon>Rutaceae</taxon>
        <taxon>Aurantioideae</taxon>
        <taxon>Citrus</taxon>
    </lineage>
</organism>
<dbReference type="SUPFAM" id="SSF47113">
    <property type="entry name" value="Histone-fold"/>
    <property type="match status" value="1"/>
</dbReference>
<name>A0AAP0QSZ5_9ROSI</name>
<evidence type="ECO:0000256" key="2">
    <source>
        <dbReference type="ARBA" id="ARBA00022990"/>
    </source>
</evidence>
<dbReference type="PANTHER" id="PTHR45810:SF1">
    <property type="entry name" value="HISTONE H3-LIKE CENTROMERIC PROTEIN A"/>
    <property type="match status" value="1"/>
</dbReference>
<keyword evidence="6" id="KW-1185">Reference proteome</keyword>
<evidence type="ECO:0000256" key="3">
    <source>
        <dbReference type="SAM" id="MobiDB-lite"/>
    </source>
</evidence>
<dbReference type="Proteomes" id="UP001428341">
    <property type="component" value="Unassembled WGS sequence"/>
</dbReference>
<accession>A0AAP0QSZ5</accession>
<feature type="region of interest" description="Disordered" evidence="3">
    <location>
        <begin position="20"/>
        <end position="54"/>
    </location>
</feature>
<evidence type="ECO:0000256" key="1">
    <source>
        <dbReference type="ARBA" id="ARBA00010343"/>
    </source>
</evidence>
<reference evidence="5 6" key="1">
    <citation type="submission" date="2024-05" db="EMBL/GenBank/DDBJ databases">
        <title>Haplotype-resolved chromosome-level genome assembly of Huyou (Citrus changshanensis).</title>
        <authorList>
            <person name="Miao C."/>
            <person name="Chen W."/>
            <person name="Wu Y."/>
            <person name="Wang L."/>
            <person name="Zhao S."/>
            <person name="Grierson D."/>
            <person name="Xu C."/>
            <person name="Chen K."/>
        </authorList>
    </citation>
    <scope>NUCLEOTIDE SEQUENCE [LARGE SCALE GENOMIC DNA]</scope>
    <source>
        <strain evidence="5">01-14</strain>
        <tissue evidence="5">Leaf</tissue>
    </source>
</reference>
<proteinExistence type="inferred from homology"/>
<sequence>MVRVGEVTRRLALAVVNSAVKATPPTSSPGTSRQRRREAGEGTPTAQRKRQRLRPGTKALREIRRFQKSVDLLIPRMSFIREVRTITYRVAPPDVNRWTPEALIALQEAAEDFLVNLFGDAMLCAIHAKRVTLTISWLIDGGSCLGFDDRLSLTLMVFLIDGRGN</sequence>
<feature type="domain" description="Core Histone H2A/H2B/H3" evidence="4">
    <location>
        <begin position="55"/>
        <end position="134"/>
    </location>
</feature>
<evidence type="ECO:0000313" key="6">
    <source>
        <dbReference type="Proteomes" id="UP001428341"/>
    </source>
</evidence>
<dbReference type="PANTHER" id="PTHR45810">
    <property type="entry name" value="HISTONE H3.2"/>
    <property type="match status" value="1"/>
</dbReference>